<evidence type="ECO:0000256" key="6">
    <source>
        <dbReference type="ARBA" id="ARBA00023054"/>
    </source>
</evidence>
<comment type="subunit">
    <text evidence="2">Directly interacts with tubulin-gamma; this interaction determines centrosomal localization.</text>
</comment>
<dbReference type="GO" id="GO:0060271">
    <property type="term" value="P:cilium assembly"/>
    <property type="evidence" value="ECO:0007669"/>
    <property type="project" value="InterPro"/>
</dbReference>
<feature type="coiled-coil region" evidence="10">
    <location>
        <begin position="111"/>
        <end position="219"/>
    </location>
</feature>
<dbReference type="PANTHER" id="PTHR14594">
    <property type="entry name" value="CENTROSOMAL PROTEIN OF 70 KDA"/>
    <property type="match status" value="1"/>
</dbReference>
<proteinExistence type="predicted"/>
<dbReference type="GO" id="GO:0070507">
    <property type="term" value="P:regulation of microtubule cytoskeleton organization"/>
    <property type="evidence" value="ECO:0007669"/>
    <property type="project" value="InterPro"/>
</dbReference>
<keyword evidence="12" id="KW-1185">Reference proteome</keyword>
<evidence type="ECO:0000256" key="4">
    <source>
        <dbReference type="ARBA" id="ARBA00022490"/>
    </source>
</evidence>
<sequence length="611" mass="71294">MDYSPPGSSVHGIFPGNSIFYCQSQLLLTLQKKLYLQQPLKPRSPANHQIRLMTEKQREEAEWENINVLLMMHGLKPLSLVKRTDMKDLIIFDKQSSQTMRENLKTMMEETSRQQNMIQELIETNKQLKNELQQQQSRAADQEQRANDLEQIMESVKSKIGEMEDESVNRVCQQQNKIKELQKEHKVLQAKCEHYKIKRKEQQETIAALQKDIYRLTQEEEERIITQNRVFSYLCKRVPHTVLDKQLYKEDESQSEEEDYRSLSASPTYNGLLMSLQNQLKESKTKIDVLLSEKLNLQKELETRPTQHELRLYKQQVKKLEKALKKNIKLQNIISQKKAEDKEGKDEPSKDNQQQALIDQRYFQVLSSINSIIHNPRAPVIIYKQSKGTAQHFNRDLVQDCGFEHLVPIIEMWADQLASLKDLYKSLKILSTELVPWHNLKKQDENEGVRVEDLLFIVDTMLEEVENKAKDSNMPDFHILRAIVSHFQKLFDVPSLTGVYPRMNEVYTRLGELNNAVRNLQELLELDSSSSLCVLVSTVGKLCRLINEDVNEKIMQVLGPEDLQSIIHKLEEHEEFFPAFQAFTNDLLKILEIDDLDAIVPAVRKLKILSY</sequence>
<accession>A0AAA9S6D1</accession>
<keyword evidence="6 10" id="KW-0175">Coiled coil</keyword>
<evidence type="ECO:0000256" key="2">
    <source>
        <dbReference type="ARBA" id="ARBA00011832"/>
    </source>
</evidence>
<gene>
    <name evidence="11" type="primary">CEP70</name>
</gene>
<dbReference type="Proteomes" id="UP000009136">
    <property type="component" value="Chromosome 1"/>
</dbReference>
<reference evidence="11" key="2">
    <citation type="submission" date="2025-08" db="UniProtKB">
        <authorList>
            <consortium name="Ensembl"/>
        </authorList>
    </citation>
    <scope>IDENTIFICATION</scope>
    <source>
        <strain evidence="11">Hereford</strain>
    </source>
</reference>
<comment type="function">
    <text evidence="8">Plays a role in the organization of both preexisting and nascent microtubules in interphase cells. During mitosis, required for the organization and orientation of the mitotic spindle.</text>
</comment>
<feature type="coiled-coil region" evidence="10">
    <location>
        <begin position="273"/>
        <end position="340"/>
    </location>
</feature>
<dbReference type="Ensembl" id="ENSBTAT00000129589.2">
    <property type="protein sequence ID" value="ENSBTAP00000080757.1"/>
    <property type="gene ID" value="ENSBTAG00000018538.8"/>
</dbReference>
<dbReference type="InterPro" id="IPR037692">
    <property type="entry name" value="CEP70"/>
</dbReference>
<evidence type="ECO:0000313" key="11">
    <source>
        <dbReference type="Ensembl" id="ENSBTAP00000080757.1"/>
    </source>
</evidence>
<dbReference type="InterPro" id="IPR019734">
    <property type="entry name" value="TPR_rpt"/>
</dbReference>
<dbReference type="PROSITE" id="PS50005">
    <property type="entry name" value="TPR"/>
    <property type="match status" value="1"/>
</dbReference>
<dbReference type="GeneTree" id="ENSGT00390000009029"/>
<dbReference type="AlphaFoldDB" id="A0AAA9S6D1"/>
<evidence type="ECO:0000256" key="8">
    <source>
        <dbReference type="ARBA" id="ARBA00025273"/>
    </source>
</evidence>
<dbReference type="GO" id="GO:0043015">
    <property type="term" value="F:gamma-tubulin binding"/>
    <property type="evidence" value="ECO:0007669"/>
    <property type="project" value="InterPro"/>
</dbReference>
<evidence type="ECO:0000256" key="10">
    <source>
        <dbReference type="SAM" id="Coils"/>
    </source>
</evidence>
<feature type="repeat" description="TPR" evidence="9">
    <location>
        <begin position="497"/>
        <end position="530"/>
    </location>
</feature>
<evidence type="ECO:0000256" key="7">
    <source>
        <dbReference type="ARBA" id="ARBA00023212"/>
    </source>
</evidence>
<evidence type="ECO:0000256" key="3">
    <source>
        <dbReference type="ARBA" id="ARBA00018408"/>
    </source>
</evidence>
<keyword evidence="7" id="KW-0206">Cytoskeleton</keyword>
<keyword evidence="5 9" id="KW-0802">TPR repeat</keyword>
<dbReference type="GO" id="GO:0005813">
    <property type="term" value="C:centrosome"/>
    <property type="evidence" value="ECO:0007669"/>
    <property type="project" value="UniProtKB-SubCell"/>
</dbReference>
<protein>
    <recommendedName>
        <fullName evidence="3">Centrosomal protein of 70 kDa</fullName>
    </recommendedName>
</protein>
<evidence type="ECO:0000313" key="12">
    <source>
        <dbReference type="Proteomes" id="UP000009136"/>
    </source>
</evidence>
<name>A0AAA9S6D1_BOVIN</name>
<evidence type="ECO:0000256" key="5">
    <source>
        <dbReference type="ARBA" id="ARBA00022803"/>
    </source>
</evidence>
<reference evidence="11" key="1">
    <citation type="submission" date="2018-03" db="EMBL/GenBank/DDBJ databases">
        <title>ARS-UCD1.2.</title>
        <authorList>
            <person name="Rosen B.D."/>
            <person name="Bickhart D.M."/>
            <person name="Koren S."/>
            <person name="Schnabel R.D."/>
            <person name="Hall R."/>
            <person name="Zimin A."/>
            <person name="Dreischer C."/>
            <person name="Schultheiss S."/>
            <person name="Schroeder S.G."/>
            <person name="Elsik C.G."/>
            <person name="Couldrey C."/>
            <person name="Liu G.E."/>
            <person name="Van Tassell C.P."/>
            <person name="Phillippy A.M."/>
            <person name="Smith T.P.L."/>
            <person name="Medrano J.F."/>
        </authorList>
    </citation>
    <scope>NUCLEOTIDE SEQUENCE [LARGE SCALE GENOMIC DNA]</scope>
    <source>
        <strain evidence="11">Hereford</strain>
    </source>
</reference>
<evidence type="ECO:0000256" key="1">
    <source>
        <dbReference type="ARBA" id="ARBA00004300"/>
    </source>
</evidence>
<keyword evidence="4" id="KW-0963">Cytoplasm</keyword>
<dbReference type="PANTHER" id="PTHR14594:SF1">
    <property type="entry name" value="CENTROSOMAL PROTEIN OF 70 KDA"/>
    <property type="match status" value="1"/>
</dbReference>
<evidence type="ECO:0000256" key="9">
    <source>
        <dbReference type="PROSITE-ProRule" id="PRU00339"/>
    </source>
</evidence>
<comment type="subcellular location">
    <subcellularLocation>
        <location evidence="1">Cytoplasm</location>
        <location evidence="1">Cytoskeleton</location>
        <location evidence="1">Microtubule organizing center</location>
        <location evidence="1">Centrosome</location>
    </subcellularLocation>
</comment>
<organism evidence="11 12">
    <name type="scientific">Bos taurus</name>
    <name type="common">Bovine</name>
    <dbReference type="NCBI Taxonomy" id="9913"/>
    <lineage>
        <taxon>Eukaryota</taxon>
        <taxon>Metazoa</taxon>
        <taxon>Chordata</taxon>
        <taxon>Craniata</taxon>
        <taxon>Vertebrata</taxon>
        <taxon>Euteleostomi</taxon>
        <taxon>Mammalia</taxon>
        <taxon>Eutheria</taxon>
        <taxon>Laurasiatheria</taxon>
        <taxon>Artiodactyla</taxon>
        <taxon>Ruminantia</taxon>
        <taxon>Pecora</taxon>
        <taxon>Bovidae</taxon>
        <taxon>Bovinae</taxon>
        <taxon>Bos</taxon>
    </lineage>
</organism>
<reference evidence="11" key="3">
    <citation type="submission" date="2025-09" db="UniProtKB">
        <authorList>
            <consortium name="Ensembl"/>
        </authorList>
    </citation>
    <scope>IDENTIFICATION</scope>
    <source>
        <strain evidence="11">Hereford</strain>
    </source>
</reference>